<comment type="subcellular location">
    <subcellularLocation>
        <location evidence="1">Cell membrane</location>
        <topology evidence="1">Multi-pass membrane protein</topology>
    </subcellularLocation>
</comment>
<dbReference type="Pfam" id="PF02653">
    <property type="entry name" value="BPD_transp_2"/>
    <property type="match status" value="1"/>
</dbReference>
<dbReference type="HOGENOM" id="CLU_040769_0_2_11"/>
<dbReference type="RefSeq" id="WP_013116262.1">
    <property type="nucleotide sequence ID" value="NC_014151.1"/>
</dbReference>
<keyword evidence="3 7" id="KW-0812">Transmembrane</keyword>
<organism evidence="8 9">
    <name type="scientific">Cellulomonas flavigena (strain ATCC 482 / DSM 20109 / BCRC 11376 / JCM 18109 / NBRC 3775 / NCIMB 8073 / NRS 134)</name>
    <dbReference type="NCBI Taxonomy" id="446466"/>
    <lineage>
        <taxon>Bacteria</taxon>
        <taxon>Bacillati</taxon>
        <taxon>Actinomycetota</taxon>
        <taxon>Actinomycetes</taxon>
        <taxon>Micrococcales</taxon>
        <taxon>Cellulomonadaceae</taxon>
        <taxon>Cellulomonas</taxon>
    </lineage>
</organism>
<dbReference type="eggNOG" id="COG4603">
    <property type="taxonomic scope" value="Bacteria"/>
</dbReference>
<dbReference type="EMBL" id="CP001964">
    <property type="protein sequence ID" value="ADG73928.1"/>
    <property type="molecule type" value="Genomic_DNA"/>
</dbReference>
<evidence type="ECO:0000313" key="8">
    <source>
        <dbReference type="EMBL" id="ADG73928.1"/>
    </source>
</evidence>
<dbReference type="CDD" id="cd06580">
    <property type="entry name" value="TM_PBP1_transp_TpRbsC_like"/>
    <property type="match status" value="1"/>
</dbReference>
<feature type="transmembrane region" description="Helical" evidence="7">
    <location>
        <begin position="145"/>
        <end position="164"/>
    </location>
</feature>
<evidence type="ECO:0000256" key="6">
    <source>
        <dbReference type="SAM" id="MobiDB-lite"/>
    </source>
</evidence>
<feature type="transmembrane region" description="Helical" evidence="7">
    <location>
        <begin position="193"/>
        <end position="213"/>
    </location>
</feature>
<evidence type="ECO:0000256" key="3">
    <source>
        <dbReference type="ARBA" id="ARBA00022692"/>
    </source>
</evidence>
<evidence type="ECO:0000256" key="1">
    <source>
        <dbReference type="ARBA" id="ARBA00004651"/>
    </source>
</evidence>
<dbReference type="PANTHER" id="PTHR47089">
    <property type="entry name" value="ABC TRANSPORTER, PERMEASE PROTEIN"/>
    <property type="match status" value="1"/>
</dbReference>
<keyword evidence="5 7" id="KW-0472">Membrane</keyword>
<gene>
    <name evidence="8" type="ordered locus">Cfla_1022</name>
</gene>
<dbReference type="KEGG" id="cfl:Cfla_1022"/>
<evidence type="ECO:0000256" key="2">
    <source>
        <dbReference type="ARBA" id="ARBA00022475"/>
    </source>
</evidence>
<dbReference type="InterPro" id="IPR001851">
    <property type="entry name" value="ABC_transp_permease"/>
</dbReference>
<feature type="transmembrane region" description="Helical" evidence="7">
    <location>
        <begin position="278"/>
        <end position="296"/>
    </location>
</feature>
<feature type="compositionally biased region" description="Low complexity" evidence="6">
    <location>
        <begin position="18"/>
        <end position="45"/>
    </location>
</feature>
<dbReference type="STRING" id="446466.Cfla_1022"/>
<feature type="transmembrane region" description="Helical" evidence="7">
    <location>
        <begin position="361"/>
        <end position="386"/>
    </location>
</feature>
<feature type="transmembrane region" description="Helical" evidence="7">
    <location>
        <begin position="64"/>
        <end position="85"/>
    </location>
</feature>
<feature type="region of interest" description="Disordered" evidence="6">
    <location>
        <begin position="1"/>
        <end position="45"/>
    </location>
</feature>
<reference evidence="8 9" key="1">
    <citation type="journal article" date="2010" name="Stand. Genomic Sci.">
        <title>Complete genome sequence of Cellulomonas flavigena type strain (134).</title>
        <authorList>
            <person name="Abt B."/>
            <person name="Foster B."/>
            <person name="Lapidus A."/>
            <person name="Clum A."/>
            <person name="Sun H."/>
            <person name="Pukall R."/>
            <person name="Lucas S."/>
            <person name="Glavina Del Rio T."/>
            <person name="Nolan M."/>
            <person name="Tice H."/>
            <person name="Cheng J.F."/>
            <person name="Pitluck S."/>
            <person name="Liolios K."/>
            <person name="Ivanova N."/>
            <person name="Mavromatis K."/>
            <person name="Ovchinnikova G."/>
            <person name="Pati A."/>
            <person name="Goodwin L."/>
            <person name="Chen A."/>
            <person name="Palaniappan K."/>
            <person name="Land M."/>
            <person name="Hauser L."/>
            <person name="Chang Y.J."/>
            <person name="Jeffries C.D."/>
            <person name="Rohde M."/>
            <person name="Goker M."/>
            <person name="Woyke T."/>
            <person name="Bristow J."/>
            <person name="Eisen J.A."/>
            <person name="Markowitz V."/>
            <person name="Hugenholtz P."/>
            <person name="Kyrpides N.C."/>
            <person name="Klenk H.P."/>
        </authorList>
    </citation>
    <scope>NUCLEOTIDE SEQUENCE [LARGE SCALE GENOMIC DNA]</scope>
    <source>
        <strain evidence="9">ATCC 482 / DSM 20109 / BCRC 11376 / JCM 18109 / NBRC 3775 / NCIMB 8073 / NRS 134</strain>
    </source>
</reference>
<feature type="transmembrane region" description="Helical" evidence="7">
    <location>
        <begin position="105"/>
        <end position="125"/>
    </location>
</feature>
<feature type="transmembrane region" description="Helical" evidence="7">
    <location>
        <begin position="406"/>
        <end position="428"/>
    </location>
</feature>
<keyword evidence="9" id="KW-1185">Reference proteome</keyword>
<evidence type="ECO:0000313" key="9">
    <source>
        <dbReference type="Proteomes" id="UP000000849"/>
    </source>
</evidence>
<feature type="transmembrane region" description="Helical" evidence="7">
    <location>
        <begin position="225"/>
        <end position="244"/>
    </location>
</feature>
<dbReference type="PANTHER" id="PTHR47089:SF1">
    <property type="entry name" value="GUANOSINE ABC TRANSPORTER PERMEASE PROTEIN NUPP"/>
    <property type="match status" value="1"/>
</dbReference>
<feature type="transmembrane region" description="Helical" evidence="7">
    <location>
        <begin position="326"/>
        <end position="349"/>
    </location>
</feature>
<dbReference type="Proteomes" id="UP000000849">
    <property type="component" value="Chromosome"/>
</dbReference>
<protein>
    <submittedName>
        <fullName evidence="8">Inner-membrane translocator</fullName>
    </submittedName>
</protein>
<evidence type="ECO:0000256" key="4">
    <source>
        <dbReference type="ARBA" id="ARBA00022989"/>
    </source>
</evidence>
<keyword evidence="4 7" id="KW-1133">Transmembrane helix</keyword>
<evidence type="ECO:0000256" key="7">
    <source>
        <dbReference type="SAM" id="Phobius"/>
    </source>
</evidence>
<accession>D5UKW0</accession>
<feature type="region of interest" description="Disordered" evidence="6">
    <location>
        <begin position="435"/>
        <end position="454"/>
    </location>
</feature>
<evidence type="ECO:0000256" key="5">
    <source>
        <dbReference type="ARBA" id="ARBA00023136"/>
    </source>
</evidence>
<name>D5UKW0_CELFN</name>
<dbReference type="AlphaFoldDB" id="D5UKW0"/>
<keyword evidence="2" id="KW-1003">Cell membrane</keyword>
<dbReference type="GO" id="GO:0022857">
    <property type="term" value="F:transmembrane transporter activity"/>
    <property type="evidence" value="ECO:0007669"/>
    <property type="project" value="InterPro"/>
</dbReference>
<proteinExistence type="predicted"/>
<sequence>MSETRQPAPDGGGTAPEPDAAADVVTQDTVAPDAEGAAADAGAGDPQQAYRWREALVRVTSGGWAVSLGAVVLAVLAGSVMMIAFTDEGVQQASGYFFARPGDTFAAIGQAVGGAYAALFRGAVYNYTADSFAQAIRPLTQSLTYATPLIAAGLGLAIGFRSGLFNIGGQGQMLMAAVGAGWVGFALDLPAGLHLVVALVVGVTAGALWGGLAGLLKAATGAHEVIVTIMLNYVAFYLLSYLLATPGLLQAPGSANPKSPPMASTAVLPRLLGPEFRLHLGFLLALVAVAVAWWLLERSKLGFQLRAVGENQRAARVAGIDVPRSTVLAMLVSGALVGLAGSTQVLGLITTGFSYDIDAGIGFDAITVALLGSSSPVGVLFAGLLFGGFKAGGSVMQASEGIPIEIVLVVQSLIVLFIAAPPLVRAVFRLPQPARRPARPARTTGAPRRQEVQR</sequence>
<dbReference type="GO" id="GO:0005886">
    <property type="term" value="C:plasma membrane"/>
    <property type="evidence" value="ECO:0007669"/>
    <property type="project" value="UniProtKB-SubCell"/>
</dbReference>